<organism evidence="5 6">
    <name type="scientific">Roseibium marinum</name>
    <dbReference type="NCBI Taxonomy" id="281252"/>
    <lineage>
        <taxon>Bacteria</taxon>
        <taxon>Pseudomonadati</taxon>
        <taxon>Pseudomonadota</taxon>
        <taxon>Alphaproteobacteria</taxon>
        <taxon>Hyphomicrobiales</taxon>
        <taxon>Stappiaceae</taxon>
        <taxon>Roseibium</taxon>
    </lineage>
</organism>
<evidence type="ECO:0000259" key="4">
    <source>
        <dbReference type="PROSITE" id="PS50977"/>
    </source>
</evidence>
<evidence type="ECO:0000256" key="3">
    <source>
        <dbReference type="SAM" id="MobiDB-lite"/>
    </source>
</evidence>
<proteinExistence type="predicted"/>
<protein>
    <submittedName>
        <fullName evidence="5">AcrR family transcriptional regulator</fullName>
    </submittedName>
</protein>
<accession>A0A2S3UWS7</accession>
<evidence type="ECO:0000313" key="6">
    <source>
        <dbReference type="Proteomes" id="UP000236959"/>
    </source>
</evidence>
<dbReference type="InterPro" id="IPR050109">
    <property type="entry name" value="HTH-type_TetR-like_transc_reg"/>
</dbReference>
<reference evidence="5 6" key="1">
    <citation type="submission" date="2018-01" db="EMBL/GenBank/DDBJ databases">
        <title>Genomic Encyclopedia of Archaeal and Bacterial Type Strains, Phase II (KMG-II): from individual species to whole genera.</title>
        <authorList>
            <person name="Goeker M."/>
        </authorList>
    </citation>
    <scope>NUCLEOTIDE SEQUENCE [LARGE SCALE GENOMIC DNA]</scope>
    <source>
        <strain evidence="5 6">DSM 17023</strain>
    </source>
</reference>
<gene>
    <name evidence="5" type="ORF">CLV41_10376</name>
</gene>
<dbReference type="PROSITE" id="PS50977">
    <property type="entry name" value="HTH_TETR_2"/>
    <property type="match status" value="1"/>
</dbReference>
<dbReference type="PRINTS" id="PR00455">
    <property type="entry name" value="HTHTETR"/>
</dbReference>
<keyword evidence="6" id="KW-1185">Reference proteome</keyword>
<dbReference type="GO" id="GO:0000976">
    <property type="term" value="F:transcription cis-regulatory region binding"/>
    <property type="evidence" value="ECO:0007669"/>
    <property type="project" value="TreeGrafter"/>
</dbReference>
<feature type="DNA-binding region" description="H-T-H motif" evidence="2">
    <location>
        <begin position="46"/>
        <end position="65"/>
    </location>
</feature>
<dbReference type="InterPro" id="IPR001647">
    <property type="entry name" value="HTH_TetR"/>
</dbReference>
<dbReference type="PANTHER" id="PTHR30055:SF181">
    <property type="entry name" value="BLR6905 PROTEIN"/>
    <property type="match status" value="1"/>
</dbReference>
<dbReference type="AlphaFoldDB" id="A0A2S3UWS7"/>
<feature type="domain" description="HTH tetR-type" evidence="4">
    <location>
        <begin position="24"/>
        <end position="83"/>
    </location>
</feature>
<evidence type="ECO:0000256" key="2">
    <source>
        <dbReference type="PROSITE-ProRule" id="PRU00335"/>
    </source>
</evidence>
<dbReference type="EMBL" id="PPCN01000003">
    <property type="protein sequence ID" value="POF32157.1"/>
    <property type="molecule type" value="Genomic_DNA"/>
</dbReference>
<comment type="caution">
    <text evidence="5">The sequence shown here is derived from an EMBL/GenBank/DDBJ whole genome shotgun (WGS) entry which is preliminary data.</text>
</comment>
<dbReference type="GO" id="GO:0003700">
    <property type="term" value="F:DNA-binding transcription factor activity"/>
    <property type="evidence" value="ECO:0007669"/>
    <property type="project" value="TreeGrafter"/>
</dbReference>
<evidence type="ECO:0000256" key="1">
    <source>
        <dbReference type="ARBA" id="ARBA00023125"/>
    </source>
</evidence>
<dbReference type="OrthoDB" id="7465645at2"/>
<feature type="compositionally biased region" description="Basic and acidic residues" evidence="3">
    <location>
        <begin position="12"/>
        <end position="23"/>
    </location>
</feature>
<dbReference type="PANTHER" id="PTHR30055">
    <property type="entry name" value="HTH-TYPE TRANSCRIPTIONAL REGULATOR RUTR"/>
    <property type="match status" value="1"/>
</dbReference>
<feature type="region of interest" description="Disordered" evidence="3">
    <location>
        <begin position="1"/>
        <end position="23"/>
    </location>
</feature>
<dbReference type="RefSeq" id="WP_103222106.1">
    <property type="nucleotide sequence ID" value="NZ_PPCN01000003.1"/>
</dbReference>
<keyword evidence="1 2" id="KW-0238">DNA-binding</keyword>
<name>A0A2S3UWS7_9HYPH</name>
<dbReference type="Proteomes" id="UP000236959">
    <property type="component" value="Unassembled WGS sequence"/>
</dbReference>
<sequence length="213" mass="24401">MDINGQAEGSVIEERSARRRLPPQERRQQIIDGAVAFFAEVGFDGKTRDLAKRLGVTQSLLFNYFATKDELIEAVYEQVYLNRLAPDWPDRLTDRSVPLRGRLLAFYSEYSTLIFQYEWMRIFMSSGLSGAELNRRYLKHLGDVILRPLLGEIEFAARSGEIPTMEDIWNLHGGIVYIGIRQHIYRTPCPDDPSVAITRAVDRFLLAFGIDEA</sequence>
<dbReference type="InterPro" id="IPR009057">
    <property type="entry name" value="Homeodomain-like_sf"/>
</dbReference>
<dbReference type="Gene3D" id="1.10.357.10">
    <property type="entry name" value="Tetracycline Repressor, domain 2"/>
    <property type="match status" value="1"/>
</dbReference>
<dbReference type="Pfam" id="PF00440">
    <property type="entry name" value="TetR_N"/>
    <property type="match status" value="1"/>
</dbReference>
<dbReference type="SUPFAM" id="SSF46689">
    <property type="entry name" value="Homeodomain-like"/>
    <property type="match status" value="1"/>
</dbReference>
<evidence type="ECO:0000313" key="5">
    <source>
        <dbReference type="EMBL" id="POF32157.1"/>
    </source>
</evidence>